<dbReference type="AlphaFoldDB" id="A0AAU9NGL2"/>
<evidence type="ECO:0000313" key="3">
    <source>
        <dbReference type="Proteomes" id="UP001157418"/>
    </source>
</evidence>
<evidence type="ECO:0000313" key="2">
    <source>
        <dbReference type="EMBL" id="CAH1437007.1"/>
    </source>
</evidence>
<gene>
    <name evidence="2" type="ORF">LVIROSA_LOCUS23352</name>
</gene>
<keyword evidence="1" id="KW-1133">Transmembrane helix</keyword>
<accession>A0AAU9NGL2</accession>
<sequence length="103" mass="11792">MCERKIGSAMVSLLLLPLLLHLLVLDLQHHRFPAFYGGRMKLHNSRRRFRSLCGLLVILLPALFTSLFAQFWLCIAFGSFGFKCSKVEALTFTQECITTPNFE</sequence>
<organism evidence="2 3">
    <name type="scientific">Lactuca virosa</name>
    <dbReference type="NCBI Taxonomy" id="75947"/>
    <lineage>
        <taxon>Eukaryota</taxon>
        <taxon>Viridiplantae</taxon>
        <taxon>Streptophyta</taxon>
        <taxon>Embryophyta</taxon>
        <taxon>Tracheophyta</taxon>
        <taxon>Spermatophyta</taxon>
        <taxon>Magnoliopsida</taxon>
        <taxon>eudicotyledons</taxon>
        <taxon>Gunneridae</taxon>
        <taxon>Pentapetalae</taxon>
        <taxon>asterids</taxon>
        <taxon>campanulids</taxon>
        <taxon>Asterales</taxon>
        <taxon>Asteraceae</taxon>
        <taxon>Cichorioideae</taxon>
        <taxon>Cichorieae</taxon>
        <taxon>Lactucinae</taxon>
        <taxon>Lactuca</taxon>
    </lineage>
</organism>
<dbReference type="EMBL" id="CAKMRJ010004445">
    <property type="protein sequence ID" value="CAH1437007.1"/>
    <property type="molecule type" value="Genomic_DNA"/>
</dbReference>
<evidence type="ECO:0008006" key="4">
    <source>
        <dbReference type="Google" id="ProtNLM"/>
    </source>
</evidence>
<protein>
    <recommendedName>
        <fullName evidence="4">Dolichyl-P-Glc:Glc(2)Man(9)GlcNAc(2)-PP-dolichol alpha-1,2-glucosyltransferase</fullName>
    </recommendedName>
</protein>
<comment type="caution">
    <text evidence="2">The sequence shown here is derived from an EMBL/GenBank/DDBJ whole genome shotgun (WGS) entry which is preliminary data.</text>
</comment>
<feature type="transmembrane region" description="Helical" evidence="1">
    <location>
        <begin position="6"/>
        <end position="28"/>
    </location>
</feature>
<evidence type="ECO:0000256" key="1">
    <source>
        <dbReference type="SAM" id="Phobius"/>
    </source>
</evidence>
<keyword evidence="1" id="KW-0812">Transmembrane</keyword>
<dbReference type="Proteomes" id="UP001157418">
    <property type="component" value="Unassembled WGS sequence"/>
</dbReference>
<keyword evidence="1" id="KW-0472">Membrane</keyword>
<feature type="transmembrane region" description="Helical" evidence="1">
    <location>
        <begin position="49"/>
        <end position="73"/>
    </location>
</feature>
<proteinExistence type="predicted"/>
<keyword evidence="3" id="KW-1185">Reference proteome</keyword>
<name>A0AAU9NGL2_9ASTR</name>
<reference evidence="2 3" key="1">
    <citation type="submission" date="2022-01" db="EMBL/GenBank/DDBJ databases">
        <authorList>
            <person name="Xiong W."/>
            <person name="Schranz E."/>
        </authorList>
    </citation>
    <scope>NUCLEOTIDE SEQUENCE [LARGE SCALE GENOMIC DNA]</scope>
</reference>